<gene>
    <name evidence="3" type="ORF">AYJ54_02010</name>
</gene>
<dbReference type="EMBL" id="LUUB01000079">
    <property type="protein sequence ID" value="OAF05696.1"/>
    <property type="molecule type" value="Genomic_DNA"/>
</dbReference>
<comment type="caution">
    <text evidence="3">The sequence shown here is derived from an EMBL/GenBank/DDBJ whole genome shotgun (WGS) entry which is preliminary data.</text>
</comment>
<evidence type="ECO:0008006" key="5">
    <source>
        <dbReference type="Google" id="ProtNLM"/>
    </source>
</evidence>
<dbReference type="InterPro" id="IPR021937">
    <property type="entry name" value="DUF3551"/>
</dbReference>
<reference evidence="3 4" key="1">
    <citation type="submission" date="2016-03" db="EMBL/GenBank/DDBJ databases">
        <title>Draft Genome Sequence of the Strain BR 10245 (Bradyrhizobium sp.) isolated from nodules of Centrolobium paraense.</title>
        <authorList>
            <person name="Simoes-Araujo J.L.Sr."/>
            <person name="Barauna A.C."/>
            <person name="Silva K."/>
            <person name="Zilli J.E."/>
        </authorList>
    </citation>
    <scope>NUCLEOTIDE SEQUENCE [LARGE SCALE GENOMIC DNA]</scope>
    <source>
        <strain evidence="3 4">BR 10245</strain>
    </source>
</reference>
<evidence type="ECO:0000313" key="3">
    <source>
        <dbReference type="EMBL" id="OAF05696.1"/>
    </source>
</evidence>
<dbReference type="Pfam" id="PF12071">
    <property type="entry name" value="DUF3551"/>
    <property type="match status" value="1"/>
</dbReference>
<name>A0A176YJ49_9BRAD</name>
<feature type="compositionally biased region" description="Polar residues" evidence="1">
    <location>
        <begin position="63"/>
        <end position="98"/>
    </location>
</feature>
<accession>A0A176YJ49</accession>
<evidence type="ECO:0000256" key="1">
    <source>
        <dbReference type="SAM" id="MobiDB-lite"/>
    </source>
</evidence>
<feature type="chain" id="PRO_5008054687" description="DUF3551 domain-containing protein" evidence="2">
    <location>
        <begin position="31"/>
        <end position="98"/>
    </location>
</feature>
<dbReference type="OrthoDB" id="8255564at2"/>
<dbReference type="RefSeq" id="WP_063703964.1">
    <property type="nucleotide sequence ID" value="NZ_LUUB01000079.1"/>
</dbReference>
<proteinExistence type="predicted"/>
<feature type="signal peptide" evidence="2">
    <location>
        <begin position="1"/>
        <end position="30"/>
    </location>
</feature>
<organism evidence="3 4">
    <name type="scientific">Bradyrhizobium centrolobii</name>
    <dbReference type="NCBI Taxonomy" id="1505087"/>
    <lineage>
        <taxon>Bacteria</taxon>
        <taxon>Pseudomonadati</taxon>
        <taxon>Pseudomonadota</taxon>
        <taxon>Alphaproteobacteria</taxon>
        <taxon>Hyphomicrobiales</taxon>
        <taxon>Nitrobacteraceae</taxon>
        <taxon>Bradyrhizobium</taxon>
    </lineage>
</organism>
<keyword evidence="2" id="KW-0732">Signal</keyword>
<evidence type="ECO:0000313" key="4">
    <source>
        <dbReference type="Proteomes" id="UP000076959"/>
    </source>
</evidence>
<feature type="region of interest" description="Disordered" evidence="1">
    <location>
        <begin position="59"/>
        <end position="98"/>
    </location>
</feature>
<evidence type="ECO:0000256" key="2">
    <source>
        <dbReference type="SAM" id="SignalP"/>
    </source>
</evidence>
<dbReference type="AlphaFoldDB" id="A0A176YJ49"/>
<sequence>MTSTSKTVVASAAALFASAFLMMSAPAAQAEDYCITNGAQAAHGCGYPTMEACRSAAAGIGGSCSQSGSKSTNDSLAYQPKQSQSRTKLRSGAQTNSN</sequence>
<keyword evidence="4" id="KW-1185">Reference proteome</keyword>
<dbReference type="Proteomes" id="UP000076959">
    <property type="component" value="Unassembled WGS sequence"/>
</dbReference>
<protein>
    <recommendedName>
        <fullName evidence="5">DUF3551 domain-containing protein</fullName>
    </recommendedName>
</protein>